<reference evidence="2 3" key="1">
    <citation type="submission" date="2024-09" db="EMBL/GenBank/DDBJ databases">
        <authorList>
            <person name="Sun Q."/>
            <person name="Mori K."/>
        </authorList>
    </citation>
    <scope>NUCLEOTIDE SEQUENCE [LARGE SCALE GENOMIC DNA]</scope>
    <source>
        <strain evidence="2 3">TBRC 5777</strain>
    </source>
</reference>
<comment type="caution">
    <text evidence="2">The sequence shown here is derived from an EMBL/GenBank/DDBJ whole genome shotgun (WGS) entry which is preliminary data.</text>
</comment>
<dbReference type="InterPro" id="IPR054189">
    <property type="entry name" value="DUF6894"/>
</dbReference>
<dbReference type="EMBL" id="JBHLUN010000005">
    <property type="protein sequence ID" value="MFC0407720.1"/>
    <property type="molecule type" value="Genomic_DNA"/>
</dbReference>
<feature type="domain" description="DUF6894" evidence="1">
    <location>
        <begin position="3"/>
        <end position="70"/>
    </location>
</feature>
<protein>
    <submittedName>
        <fullName evidence="2">DUF6894 family protein</fullName>
    </submittedName>
</protein>
<proteinExistence type="predicted"/>
<dbReference type="Pfam" id="PF21834">
    <property type="entry name" value="DUF6894"/>
    <property type="match status" value="1"/>
</dbReference>
<sequence>MPLYYFDTIAGSGLIRDNTGMEWPDDATARREGIASLPHLAKDELPDGDLRTFSVIVRNAQDRAIFIADLTLTGRWLR</sequence>
<accession>A0ABV6JQI2</accession>
<keyword evidence="3" id="KW-1185">Reference proteome</keyword>
<name>A0ABV6JQI2_9PROT</name>
<gene>
    <name evidence="2" type="ORF">ACFFGY_05630</name>
</gene>
<organism evidence="2 3">
    <name type="scientific">Roseomonas elaeocarpi</name>
    <dbReference type="NCBI Taxonomy" id="907779"/>
    <lineage>
        <taxon>Bacteria</taxon>
        <taxon>Pseudomonadati</taxon>
        <taxon>Pseudomonadota</taxon>
        <taxon>Alphaproteobacteria</taxon>
        <taxon>Acetobacterales</taxon>
        <taxon>Roseomonadaceae</taxon>
        <taxon>Roseomonas</taxon>
    </lineage>
</organism>
<dbReference type="Proteomes" id="UP001589865">
    <property type="component" value="Unassembled WGS sequence"/>
</dbReference>
<dbReference type="RefSeq" id="WP_377043446.1">
    <property type="nucleotide sequence ID" value="NZ_JBHLUN010000005.1"/>
</dbReference>
<evidence type="ECO:0000313" key="3">
    <source>
        <dbReference type="Proteomes" id="UP001589865"/>
    </source>
</evidence>
<evidence type="ECO:0000259" key="1">
    <source>
        <dbReference type="Pfam" id="PF21834"/>
    </source>
</evidence>
<evidence type="ECO:0000313" key="2">
    <source>
        <dbReference type="EMBL" id="MFC0407720.1"/>
    </source>
</evidence>